<name>A0A3Q2PP43_FUNHE</name>
<reference evidence="2" key="1">
    <citation type="submission" date="2025-08" db="UniProtKB">
        <authorList>
            <consortium name="Ensembl"/>
        </authorList>
    </citation>
    <scope>IDENTIFICATION</scope>
</reference>
<protein>
    <submittedName>
        <fullName evidence="2">Uncharacterized protein</fullName>
    </submittedName>
</protein>
<dbReference type="Ensembl" id="ENSFHET00000022560.1">
    <property type="protein sequence ID" value="ENSFHEP00000014679.1"/>
    <property type="gene ID" value="ENSFHEG00000016257.1"/>
</dbReference>
<reference evidence="2" key="2">
    <citation type="submission" date="2025-09" db="UniProtKB">
        <authorList>
            <consortium name="Ensembl"/>
        </authorList>
    </citation>
    <scope>IDENTIFICATION</scope>
</reference>
<dbReference type="AlphaFoldDB" id="A0A3Q2PP43"/>
<evidence type="ECO:0000313" key="3">
    <source>
        <dbReference type="Proteomes" id="UP000265000"/>
    </source>
</evidence>
<keyword evidence="1" id="KW-1133">Transmembrane helix</keyword>
<dbReference type="Proteomes" id="UP000265000">
    <property type="component" value="Unplaced"/>
</dbReference>
<accession>A0A3Q2PP43</accession>
<dbReference type="STRING" id="8078.ENSFHEP00000014679"/>
<keyword evidence="1" id="KW-0472">Membrane</keyword>
<keyword evidence="1" id="KW-0812">Transmembrane</keyword>
<dbReference type="GeneTree" id="ENSGT00990000211922"/>
<feature type="transmembrane region" description="Helical" evidence="1">
    <location>
        <begin position="55"/>
        <end position="84"/>
    </location>
</feature>
<sequence>MADPKYANLPGIAFNEPDVYETGDLPEDDQAQFESVEHSFLSYLPETLAKCSCCVAWHVITTLICVVSLSPLLFSLPLLFHFFFCNSLWKPKELVRA</sequence>
<proteinExistence type="predicted"/>
<evidence type="ECO:0000313" key="2">
    <source>
        <dbReference type="Ensembl" id="ENSFHEP00000014679.1"/>
    </source>
</evidence>
<organism evidence="2 3">
    <name type="scientific">Fundulus heteroclitus</name>
    <name type="common">Killifish</name>
    <name type="synonym">Mummichog</name>
    <dbReference type="NCBI Taxonomy" id="8078"/>
    <lineage>
        <taxon>Eukaryota</taxon>
        <taxon>Metazoa</taxon>
        <taxon>Chordata</taxon>
        <taxon>Craniata</taxon>
        <taxon>Vertebrata</taxon>
        <taxon>Euteleostomi</taxon>
        <taxon>Actinopterygii</taxon>
        <taxon>Neopterygii</taxon>
        <taxon>Teleostei</taxon>
        <taxon>Neoteleostei</taxon>
        <taxon>Acanthomorphata</taxon>
        <taxon>Ovalentaria</taxon>
        <taxon>Atherinomorphae</taxon>
        <taxon>Cyprinodontiformes</taxon>
        <taxon>Fundulidae</taxon>
        <taxon>Fundulus</taxon>
    </lineage>
</organism>
<evidence type="ECO:0000256" key="1">
    <source>
        <dbReference type="SAM" id="Phobius"/>
    </source>
</evidence>
<keyword evidence="3" id="KW-1185">Reference proteome</keyword>